<evidence type="ECO:0000313" key="3">
    <source>
        <dbReference type="Proteomes" id="UP000321638"/>
    </source>
</evidence>
<sequence>MTSPAPAASDLDRTLAALADPVRRQAIDMLRRGPRRPAEMAAAFDVSLPVMSKHLRVLRQGRLIEEMPVEDDARMRLYRLRPEPFDDLGAWLEEVQAFWSDQLDAFKDHVARRRRSPR</sequence>
<keyword evidence="3" id="KW-1185">Reference proteome</keyword>
<protein>
    <submittedName>
        <fullName evidence="2">Winged helix-turn-helix transcriptional regulator</fullName>
    </submittedName>
</protein>
<dbReference type="AlphaFoldDB" id="A0A5C8PIA5"/>
<proteinExistence type="predicted"/>
<dbReference type="SMART" id="SM00418">
    <property type="entry name" value="HTH_ARSR"/>
    <property type="match status" value="1"/>
</dbReference>
<dbReference type="Proteomes" id="UP000321638">
    <property type="component" value="Unassembled WGS sequence"/>
</dbReference>
<dbReference type="NCBIfam" id="NF033788">
    <property type="entry name" value="HTH_metalloreg"/>
    <property type="match status" value="1"/>
</dbReference>
<dbReference type="InterPro" id="IPR036390">
    <property type="entry name" value="WH_DNA-bd_sf"/>
</dbReference>
<dbReference type="PANTHER" id="PTHR38600">
    <property type="entry name" value="TRANSCRIPTIONAL REGULATORY PROTEIN"/>
    <property type="match status" value="1"/>
</dbReference>
<dbReference type="SUPFAM" id="SSF46785">
    <property type="entry name" value="Winged helix' DNA-binding domain"/>
    <property type="match status" value="1"/>
</dbReference>
<dbReference type="InterPro" id="IPR036388">
    <property type="entry name" value="WH-like_DNA-bd_sf"/>
</dbReference>
<evidence type="ECO:0000259" key="1">
    <source>
        <dbReference type="SMART" id="SM00418"/>
    </source>
</evidence>
<dbReference type="GO" id="GO:0003700">
    <property type="term" value="F:DNA-binding transcription factor activity"/>
    <property type="evidence" value="ECO:0007669"/>
    <property type="project" value="InterPro"/>
</dbReference>
<accession>A0A5C8PIA5</accession>
<dbReference type="CDD" id="cd00090">
    <property type="entry name" value="HTH_ARSR"/>
    <property type="match status" value="1"/>
</dbReference>
<feature type="domain" description="HTH arsR-type" evidence="1">
    <location>
        <begin position="13"/>
        <end position="94"/>
    </location>
</feature>
<reference evidence="2 3" key="1">
    <citation type="submission" date="2019-06" db="EMBL/GenBank/DDBJ databases">
        <title>New taxonomy in bacterial strain CC-CFT640, isolated from vineyard.</title>
        <authorList>
            <person name="Lin S.-Y."/>
            <person name="Tsai C.-F."/>
            <person name="Young C.-C."/>
        </authorList>
    </citation>
    <scope>NUCLEOTIDE SEQUENCE [LARGE SCALE GENOMIC DNA]</scope>
    <source>
        <strain evidence="2 3">CC-CFT640</strain>
    </source>
</reference>
<evidence type="ECO:0000313" key="2">
    <source>
        <dbReference type="EMBL" id="TXL72935.1"/>
    </source>
</evidence>
<dbReference type="InterPro" id="IPR011991">
    <property type="entry name" value="ArsR-like_HTH"/>
</dbReference>
<dbReference type="EMBL" id="VDUZ01000029">
    <property type="protein sequence ID" value="TXL72935.1"/>
    <property type="molecule type" value="Genomic_DNA"/>
</dbReference>
<organism evidence="2 3">
    <name type="scientific">Vineibacter terrae</name>
    <dbReference type="NCBI Taxonomy" id="2586908"/>
    <lineage>
        <taxon>Bacteria</taxon>
        <taxon>Pseudomonadati</taxon>
        <taxon>Pseudomonadota</taxon>
        <taxon>Alphaproteobacteria</taxon>
        <taxon>Hyphomicrobiales</taxon>
        <taxon>Vineibacter</taxon>
    </lineage>
</organism>
<dbReference type="PANTHER" id="PTHR38600:SF2">
    <property type="entry name" value="SLL0088 PROTEIN"/>
    <property type="match status" value="1"/>
</dbReference>
<comment type="caution">
    <text evidence="2">The sequence shown here is derived from an EMBL/GenBank/DDBJ whole genome shotgun (WGS) entry which is preliminary data.</text>
</comment>
<dbReference type="OrthoDB" id="9790747at2"/>
<gene>
    <name evidence="2" type="ORF">FHP25_23430</name>
</gene>
<dbReference type="RefSeq" id="WP_147849404.1">
    <property type="nucleotide sequence ID" value="NZ_VDUZ01000029.1"/>
</dbReference>
<dbReference type="Gene3D" id="1.10.10.10">
    <property type="entry name" value="Winged helix-like DNA-binding domain superfamily/Winged helix DNA-binding domain"/>
    <property type="match status" value="1"/>
</dbReference>
<dbReference type="Pfam" id="PF12840">
    <property type="entry name" value="HTH_20"/>
    <property type="match status" value="1"/>
</dbReference>
<name>A0A5C8PIA5_9HYPH</name>
<dbReference type="InterPro" id="IPR001845">
    <property type="entry name" value="HTH_ArsR_DNA-bd_dom"/>
</dbReference>